<dbReference type="eggNOG" id="ENOG50316DV">
    <property type="taxonomic scope" value="Bacteria"/>
</dbReference>
<dbReference type="EMBL" id="AFWV01000006">
    <property type="protein sequence ID" value="EGV18676.1"/>
    <property type="molecule type" value="Genomic_DNA"/>
</dbReference>
<sequence>MNKLARLTLAGTLALCPLLLSAQTATDNVPVAAGATVKEVEGTVVVVNTETRMLTIRKPDGVFQVIHVPAEVTRLDEVRINDTLTIAYMEAVAIDLQKGDAAAGAPSATATMDVDRAAGRLPAGSMEETVRIVGIVEGVNRANSTATIRGPENTVTVNVRDPAMLEGVRAGDSVTVTYISAVAARVDRSSSATRPMRPGSQ</sequence>
<proteinExistence type="predicted"/>
<name>F9UB58_9GAMM</name>
<accession>F9UB58</accession>
<dbReference type="Proteomes" id="UP000005459">
    <property type="component" value="Unassembled WGS sequence"/>
</dbReference>
<keyword evidence="1" id="KW-0732">Signal</keyword>
<reference evidence="2 3" key="1">
    <citation type="submission" date="2011-06" db="EMBL/GenBank/DDBJ databases">
        <title>The draft genome of Thiocapsa marina 5811.</title>
        <authorList>
            <consortium name="US DOE Joint Genome Institute (JGI-PGF)"/>
            <person name="Lucas S."/>
            <person name="Han J."/>
            <person name="Cheng J.-F."/>
            <person name="Goodwin L."/>
            <person name="Pitluck S."/>
            <person name="Peters L."/>
            <person name="Land M.L."/>
            <person name="Hauser L."/>
            <person name="Vogl K."/>
            <person name="Liu Z."/>
            <person name="Imhoff J."/>
            <person name="Thiel V."/>
            <person name="Frigaard N.-U."/>
            <person name="Bryant D."/>
            <person name="Woyke T.J."/>
        </authorList>
    </citation>
    <scope>NUCLEOTIDE SEQUENCE [LARGE SCALE GENOMIC DNA]</scope>
    <source>
        <strain evidence="2 3">5811</strain>
    </source>
</reference>
<keyword evidence="3" id="KW-1185">Reference proteome</keyword>
<evidence type="ECO:0000256" key="1">
    <source>
        <dbReference type="SAM" id="SignalP"/>
    </source>
</evidence>
<feature type="chain" id="PRO_5003394282" description="DUF5666 domain-containing protein" evidence="1">
    <location>
        <begin position="23"/>
        <end position="201"/>
    </location>
</feature>
<feature type="signal peptide" evidence="1">
    <location>
        <begin position="1"/>
        <end position="22"/>
    </location>
</feature>
<gene>
    <name evidence="2" type="ORF">ThimaDRAFT_2094</name>
</gene>
<dbReference type="OrthoDB" id="5769122at2"/>
<dbReference type="AlphaFoldDB" id="F9UB58"/>
<organism evidence="2 3">
    <name type="scientific">Thiocapsa marina 5811</name>
    <dbReference type="NCBI Taxonomy" id="768671"/>
    <lineage>
        <taxon>Bacteria</taxon>
        <taxon>Pseudomonadati</taxon>
        <taxon>Pseudomonadota</taxon>
        <taxon>Gammaproteobacteria</taxon>
        <taxon>Chromatiales</taxon>
        <taxon>Chromatiaceae</taxon>
        <taxon>Thiocapsa</taxon>
    </lineage>
</organism>
<evidence type="ECO:0000313" key="3">
    <source>
        <dbReference type="Proteomes" id="UP000005459"/>
    </source>
</evidence>
<dbReference type="RefSeq" id="WP_007192969.1">
    <property type="nucleotide sequence ID" value="NZ_AFWV01000006.1"/>
</dbReference>
<evidence type="ECO:0008006" key="4">
    <source>
        <dbReference type="Google" id="ProtNLM"/>
    </source>
</evidence>
<dbReference type="STRING" id="768671.ThimaDRAFT_2094"/>
<evidence type="ECO:0000313" key="2">
    <source>
        <dbReference type="EMBL" id="EGV18676.1"/>
    </source>
</evidence>
<protein>
    <recommendedName>
        <fullName evidence="4">DUF5666 domain-containing protein</fullName>
    </recommendedName>
</protein>